<dbReference type="AlphaFoldDB" id="A0AAV3RG96"/>
<keyword evidence="3" id="KW-1185">Reference proteome</keyword>
<dbReference type="EMBL" id="BAABME010009280">
    <property type="protein sequence ID" value="GAA0174870.1"/>
    <property type="molecule type" value="Genomic_DNA"/>
</dbReference>
<proteinExistence type="predicted"/>
<dbReference type="Pfam" id="PF03732">
    <property type="entry name" value="Retrotrans_gag"/>
    <property type="match status" value="1"/>
</dbReference>
<feature type="domain" description="Retrotransposon gag" evidence="1">
    <location>
        <begin position="125"/>
        <end position="220"/>
    </location>
</feature>
<comment type="caution">
    <text evidence="2">The sequence shown here is derived from an EMBL/GenBank/DDBJ whole genome shotgun (WGS) entry which is preliminary data.</text>
</comment>
<sequence>MEIFMKRNVRRGVRARRVRSEEPVVGAGEHLLSHQLRVVLINNTRQRAKVRGYRLLHLRINQTQLRLPLISFDCMWNCRQRSLTVSLRDPSKFCGANSSIRALEFISDLEAIFEPMGIEGELRVKFAIYKFHGEACAWSTNVSRSMIDTRQVPVMWDRFVDVFNKKYCLRTHMSVLERELVQIRQDGRTINEYEKRFSEFCRLLPDAFTNEKKKMDRFRSRLSLMVFVSFSEMLDAALQAESEHDRVLSSS</sequence>
<gene>
    <name evidence="2" type="ORF">LIER_28162</name>
</gene>
<evidence type="ECO:0000313" key="3">
    <source>
        <dbReference type="Proteomes" id="UP001454036"/>
    </source>
</evidence>
<name>A0AAV3RG96_LITER</name>
<evidence type="ECO:0000313" key="2">
    <source>
        <dbReference type="EMBL" id="GAA0174870.1"/>
    </source>
</evidence>
<organism evidence="2 3">
    <name type="scientific">Lithospermum erythrorhizon</name>
    <name type="common">Purple gromwell</name>
    <name type="synonym">Lithospermum officinale var. erythrorhizon</name>
    <dbReference type="NCBI Taxonomy" id="34254"/>
    <lineage>
        <taxon>Eukaryota</taxon>
        <taxon>Viridiplantae</taxon>
        <taxon>Streptophyta</taxon>
        <taxon>Embryophyta</taxon>
        <taxon>Tracheophyta</taxon>
        <taxon>Spermatophyta</taxon>
        <taxon>Magnoliopsida</taxon>
        <taxon>eudicotyledons</taxon>
        <taxon>Gunneridae</taxon>
        <taxon>Pentapetalae</taxon>
        <taxon>asterids</taxon>
        <taxon>lamiids</taxon>
        <taxon>Boraginales</taxon>
        <taxon>Boraginaceae</taxon>
        <taxon>Boraginoideae</taxon>
        <taxon>Lithospermeae</taxon>
        <taxon>Lithospermum</taxon>
    </lineage>
</organism>
<accession>A0AAV3RG96</accession>
<dbReference type="InterPro" id="IPR005162">
    <property type="entry name" value="Retrotrans_gag_dom"/>
</dbReference>
<protein>
    <recommendedName>
        <fullName evidence="1">Retrotransposon gag domain-containing protein</fullName>
    </recommendedName>
</protein>
<evidence type="ECO:0000259" key="1">
    <source>
        <dbReference type="Pfam" id="PF03732"/>
    </source>
</evidence>
<dbReference type="Proteomes" id="UP001454036">
    <property type="component" value="Unassembled WGS sequence"/>
</dbReference>
<reference evidence="2 3" key="1">
    <citation type="submission" date="2024-01" db="EMBL/GenBank/DDBJ databases">
        <title>The complete chloroplast genome sequence of Lithospermum erythrorhizon: insights into the phylogenetic relationship among Boraginaceae species and the maternal lineages of purple gromwells.</title>
        <authorList>
            <person name="Okada T."/>
            <person name="Watanabe K."/>
        </authorList>
    </citation>
    <scope>NUCLEOTIDE SEQUENCE [LARGE SCALE GENOMIC DNA]</scope>
</reference>